<dbReference type="Proteomes" id="UP000887572">
    <property type="component" value="Unplaced"/>
</dbReference>
<dbReference type="WBParaSite" id="Gr19_v10_g891.t1">
    <property type="protein sequence ID" value="Gr19_v10_g891.t1"/>
    <property type="gene ID" value="Gr19_v10_g891"/>
</dbReference>
<protein>
    <submittedName>
        <fullName evidence="3">Uncharacterized protein</fullName>
    </submittedName>
</protein>
<feature type="region of interest" description="Disordered" evidence="1">
    <location>
        <begin position="97"/>
        <end position="145"/>
    </location>
</feature>
<feature type="compositionally biased region" description="Low complexity" evidence="1">
    <location>
        <begin position="128"/>
        <end position="138"/>
    </location>
</feature>
<evidence type="ECO:0000313" key="3">
    <source>
        <dbReference type="WBParaSite" id="Gr19_v10_g891.t1"/>
    </source>
</evidence>
<name>A0A914ICE3_GLORO</name>
<accession>A0A914ICE3</accession>
<sequence>MSTDKMSIYEDKMSKMQFCICMCVYSSVHPSSSTDGRTDGRTDVAFIFSQPPPTKFTLPIRAPALTQRFSALSRQLVSRKLPAQKLILRATGDTRARGGVGAQTVTKQQLELDEEEEEGEGGRPRIAQQQQNKQQAEQSTYSDQGLEADHSSLMRAHSFPPPSPPLLLVLSSLISPSPPHPVLSLIGRSLFYFLVKTFGQQQQQQQQQQQFFPFGLIHWALGGGMGWPGP</sequence>
<proteinExistence type="predicted"/>
<evidence type="ECO:0000313" key="2">
    <source>
        <dbReference type="Proteomes" id="UP000887572"/>
    </source>
</evidence>
<evidence type="ECO:0000256" key="1">
    <source>
        <dbReference type="SAM" id="MobiDB-lite"/>
    </source>
</evidence>
<dbReference type="AlphaFoldDB" id="A0A914ICE3"/>
<keyword evidence="2" id="KW-1185">Reference proteome</keyword>
<reference evidence="3" key="1">
    <citation type="submission" date="2022-11" db="UniProtKB">
        <authorList>
            <consortium name="WormBaseParasite"/>
        </authorList>
    </citation>
    <scope>IDENTIFICATION</scope>
</reference>
<organism evidence="2 3">
    <name type="scientific">Globodera rostochiensis</name>
    <name type="common">Golden nematode worm</name>
    <name type="synonym">Heterodera rostochiensis</name>
    <dbReference type="NCBI Taxonomy" id="31243"/>
    <lineage>
        <taxon>Eukaryota</taxon>
        <taxon>Metazoa</taxon>
        <taxon>Ecdysozoa</taxon>
        <taxon>Nematoda</taxon>
        <taxon>Chromadorea</taxon>
        <taxon>Rhabditida</taxon>
        <taxon>Tylenchina</taxon>
        <taxon>Tylenchomorpha</taxon>
        <taxon>Tylenchoidea</taxon>
        <taxon>Heteroderidae</taxon>
        <taxon>Heteroderinae</taxon>
        <taxon>Globodera</taxon>
    </lineage>
</organism>